<sequence length="79" mass="8613">MGINIPDAVLIRKNVFSQLSRELVVSNKDNPINADDLSTSMVKNKLVDDIQEDEAILSTSVNQSNQPQNRGASLSTSIN</sequence>
<evidence type="ECO:0000313" key="3">
    <source>
        <dbReference type="Proteomes" id="UP000789342"/>
    </source>
</evidence>
<dbReference type="AlphaFoldDB" id="A0A9N9I7R8"/>
<proteinExistence type="predicted"/>
<name>A0A9N9I7R8_9GLOM</name>
<evidence type="ECO:0000313" key="2">
    <source>
        <dbReference type="EMBL" id="CAG8722931.1"/>
    </source>
</evidence>
<dbReference type="EMBL" id="CAJVPV010023155">
    <property type="protein sequence ID" value="CAG8722931.1"/>
    <property type="molecule type" value="Genomic_DNA"/>
</dbReference>
<dbReference type="Proteomes" id="UP000789342">
    <property type="component" value="Unassembled WGS sequence"/>
</dbReference>
<evidence type="ECO:0000256" key="1">
    <source>
        <dbReference type="SAM" id="MobiDB-lite"/>
    </source>
</evidence>
<protein>
    <submittedName>
        <fullName evidence="2">4990_t:CDS:1</fullName>
    </submittedName>
</protein>
<keyword evidence="3" id="KW-1185">Reference proteome</keyword>
<feature type="region of interest" description="Disordered" evidence="1">
    <location>
        <begin position="58"/>
        <end position="79"/>
    </location>
</feature>
<accession>A0A9N9I7R8</accession>
<gene>
    <name evidence="2" type="ORF">AMORRO_LOCUS13458</name>
</gene>
<organism evidence="2 3">
    <name type="scientific">Acaulospora morrowiae</name>
    <dbReference type="NCBI Taxonomy" id="94023"/>
    <lineage>
        <taxon>Eukaryota</taxon>
        <taxon>Fungi</taxon>
        <taxon>Fungi incertae sedis</taxon>
        <taxon>Mucoromycota</taxon>
        <taxon>Glomeromycotina</taxon>
        <taxon>Glomeromycetes</taxon>
        <taxon>Diversisporales</taxon>
        <taxon>Acaulosporaceae</taxon>
        <taxon>Acaulospora</taxon>
    </lineage>
</organism>
<reference evidence="2" key="1">
    <citation type="submission" date="2021-06" db="EMBL/GenBank/DDBJ databases">
        <authorList>
            <person name="Kallberg Y."/>
            <person name="Tangrot J."/>
            <person name="Rosling A."/>
        </authorList>
    </citation>
    <scope>NUCLEOTIDE SEQUENCE</scope>
    <source>
        <strain evidence="2">CL551</strain>
    </source>
</reference>
<comment type="caution">
    <text evidence="2">The sequence shown here is derived from an EMBL/GenBank/DDBJ whole genome shotgun (WGS) entry which is preliminary data.</text>
</comment>